<evidence type="ECO:0000313" key="2">
    <source>
        <dbReference type="Proteomes" id="UP000009183"/>
    </source>
</evidence>
<protein>
    <submittedName>
        <fullName evidence="1">Uncharacterized protein</fullName>
    </submittedName>
</protein>
<dbReference type="InParanoid" id="D7SRX1"/>
<keyword evidence="2" id="KW-1185">Reference proteome</keyword>
<organism evidence="1 2">
    <name type="scientific">Vitis vinifera</name>
    <name type="common">Grape</name>
    <dbReference type="NCBI Taxonomy" id="29760"/>
    <lineage>
        <taxon>Eukaryota</taxon>
        <taxon>Viridiplantae</taxon>
        <taxon>Streptophyta</taxon>
        <taxon>Embryophyta</taxon>
        <taxon>Tracheophyta</taxon>
        <taxon>Spermatophyta</taxon>
        <taxon>Magnoliopsida</taxon>
        <taxon>eudicotyledons</taxon>
        <taxon>Gunneridae</taxon>
        <taxon>Pentapetalae</taxon>
        <taxon>rosids</taxon>
        <taxon>Vitales</taxon>
        <taxon>Vitaceae</taxon>
        <taxon>Viteae</taxon>
        <taxon>Vitis</taxon>
    </lineage>
</organism>
<reference evidence="2" key="1">
    <citation type="journal article" date="2007" name="Nature">
        <title>The grapevine genome sequence suggests ancestral hexaploidization in major angiosperm phyla.</title>
        <authorList>
            <consortium name="The French-Italian Public Consortium for Grapevine Genome Characterization."/>
            <person name="Jaillon O."/>
            <person name="Aury J.-M."/>
            <person name="Noel B."/>
            <person name="Policriti A."/>
            <person name="Clepet C."/>
            <person name="Casagrande A."/>
            <person name="Choisne N."/>
            <person name="Aubourg S."/>
            <person name="Vitulo N."/>
            <person name="Jubin C."/>
            <person name="Vezzi A."/>
            <person name="Legeai F."/>
            <person name="Hugueney P."/>
            <person name="Dasilva C."/>
            <person name="Horner D."/>
            <person name="Mica E."/>
            <person name="Jublot D."/>
            <person name="Poulain J."/>
            <person name="Bruyere C."/>
            <person name="Billault A."/>
            <person name="Segurens B."/>
            <person name="Gouyvenoux M."/>
            <person name="Ugarte E."/>
            <person name="Cattonaro F."/>
            <person name="Anthouard V."/>
            <person name="Vico V."/>
            <person name="Del Fabbro C."/>
            <person name="Alaux M."/>
            <person name="Di Gaspero G."/>
            <person name="Dumas V."/>
            <person name="Felice N."/>
            <person name="Paillard S."/>
            <person name="Juman I."/>
            <person name="Moroldo M."/>
            <person name="Scalabrin S."/>
            <person name="Canaguier A."/>
            <person name="Le Clainche I."/>
            <person name="Malacrida G."/>
            <person name="Durand E."/>
            <person name="Pesole G."/>
            <person name="Laucou V."/>
            <person name="Chatelet P."/>
            <person name="Merdinoglu D."/>
            <person name="Delledonne M."/>
            <person name="Pezzotti M."/>
            <person name="Lecharny A."/>
            <person name="Scarpelli C."/>
            <person name="Artiguenave F."/>
            <person name="Pe M.E."/>
            <person name="Valle G."/>
            <person name="Morgante M."/>
            <person name="Caboche M."/>
            <person name="Adam-Blondon A.-F."/>
            <person name="Weissenbach J."/>
            <person name="Quetier F."/>
            <person name="Wincker P."/>
        </authorList>
    </citation>
    <scope>NUCLEOTIDE SEQUENCE [LARGE SCALE GENOMIC DNA]</scope>
    <source>
        <strain evidence="2">cv. Pinot noir / PN40024</strain>
    </source>
</reference>
<dbReference type="Proteomes" id="UP000009183">
    <property type="component" value="Chromosome 9"/>
</dbReference>
<sequence length="63" mass="7184">MYPSVPWSCLHSKVAMPAHNLEVIWMTKPPVFFLLTISNKSTPKLKTSDFNENLPSITYFGDI</sequence>
<dbReference type="EMBL" id="FN594972">
    <property type="protein sequence ID" value="CBI18403.3"/>
    <property type="molecule type" value="Genomic_DNA"/>
</dbReference>
<evidence type="ECO:0000313" key="1">
    <source>
        <dbReference type="EMBL" id="CBI18403.3"/>
    </source>
</evidence>
<dbReference type="HOGENOM" id="CLU_2890398_0_0_1"/>
<dbReference type="AlphaFoldDB" id="D7SRX1"/>
<proteinExistence type="predicted"/>
<accession>D7SRX1</accession>
<dbReference type="PaxDb" id="29760-VIT_09s0054g01270.t01"/>
<name>D7SRX1_VITVI</name>
<gene>
    <name evidence="1" type="ordered locus">VIT_09s0054g01270</name>
</gene>